<evidence type="ECO:0000313" key="8">
    <source>
        <dbReference type="EnsemblPlants" id="AUR62023501-RA:cds"/>
    </source>
</evidence>
<dbReference type="InterPro" id="IPR001471">
    <property type="entry name" value="AP2/ERF_dom"/>
</dbReference>
<dbReference type="PANTHER" id="PTHR31194:SF202">
    <property type="entry name" value="ETHYLENE-RESPONSIVE TRANSCRIPTION FACTOR ERF070"/>
    <property type="match status" value="1"/>
</dbReference>
<dbReference type="GeneID" id="110725185"/>
<name>A0A803M4X8_CHEQI</name>
<dbReference type="InterPro" id="IPR016177">
    <property type="entry name" value="DNA-bd_dom_sf"/>
</dbReference>
<evidence type="ECO:0000256" key="4">
    <source>
        <dbReference type="ARBA" id="ARBA00023163"/>
    </source>
</evidence>
<dbReference type="InterPro" id="IPR036955">
    <property type="entry name" value="AP2/ERF_dom_sf"/>
</dbReference>
<dbReference type="SMR" id="A0A803M4X8"/>
<dbReference type="InterPro" id="IPR050913">
    <property type="entry name" value="AP2/ERF_ERF"/>
</dbReference>
<evidence type="ECO:0000259" key="7">
    <source>
        <dbReference type="PROSITE" id="PS51032"/>
    </source>
</evidence>
<keyword evidence="2" id="KW-0805">Transcription regulation</keyword>
<feature type="domain" description="AP2/ERF" evidence="7">
    <location>
        <begin position="100"/>
        <end position="157"/>
    </location>
</feature>
<dbReference type="EnsemblPlants" id="AUR62023501-RA">
    <property type="protein sequence ID" value="AUR62023501-RA:cds"/>
    <property type="gene ID" value="AUR62023501"/>
</dbReference>
<keyword evidence="3" id="KW-0238">DNA-binding</keyword>
<dbReference type="SUPFAM" id="SSF54171">
    <property type="entry name" value="DNA-binding domain"/>
    <property type="match status" value="1"/>
</dbReference>
<dbReference type="Pfam" id="PF00847">
    <property type="entry name" value="AP2"/>
    <property type="match status" value="1"/>
</dbReference>
<protein>
    <recommendedName>
        <fullName evidence="7">AP2/ERF domain-containing protein</fullName>
    </recommendedName>
</protein>
<evidence type="ECO:0000256" key="2">
    <source>
        <dbReference type="ARBA" id="ARBA00023015"/>
    </source>
</evidence>
<keyword evidence="4" id="KW-0804">Transcription</keyword>
<feature type="compositionally biased region" description="Low complexity" evidence="6">
    <location>
        <begin position="73"/>
        <end position="83"/>
    </location>
</feature>
<evidence type="ECO:0000256" key="6">
    <source>
        <dbReference type="SAM" id="MobiDB-lite"/>
    </source>
</evidence>
<dbReference type="RefSeq" id="XP_021760359.1">
    <property type="nucleotide sequence ID" value="XM_021904667.1"/>
</dbReference>
<feature type="region of interest" description="Disordered" evidence="6">
    <location>
        <begin position="1"/>
        <end position="28"/>
    </location>
</feature>
<gene>
    <name evidence="8" type="primary">LOC110725185</name>
</gene>
<dbReference type="Proteomes" id="UP000596660">
    <property type="component" value="Unplaced"/>
</dbReference>
<proteinExistence type="predicted"/>
<keyword evidence="9" id="KW-1185">Reference proteome</keyword>
<reference evidence="8" key="2">
    <citation type="submission" date="2021-03" db="UniProtKB">
        <authorList>
            <consortium name="EnsemblPlants"/>
        </authorList>
    </citation>
    <scope>IDENTIFICATION</scope>
</reference>
<dbReference type="GO" id="GO:0003677">
    <property type="term" value="F:DNA binding"/>
    <property type="evidence" value="ECO:0007669"/>
    <property type="project" value="UniProtKB-KW"/>
</dbReference>
<keyword evidence="5" id="KW-0539">Nucleus</keyword>
<organism evidence="8 9">
    <name type="scientific">Chenopodium quinoa</name>
    <name type="common">Quinoa</name>
    <dbReference type="NCBI Taxonomy" id="63459"/>
    <lineage>
        <taxon>Eukaryota</taxon>
        <taxon>Viridiplantae</taxon>
        <taxon>Streptophyta</taxon>
        <taxon>Embryophyta</taxon>
        <taxon>Tracheophyta</taxon>
        <taxon>Spermatophyta</taxon>
        <taxon>Magnoliopsida</taxon>
        <taxon>eudicotyledons</taxon>
        <taxon>Gunneridae</taxon>
        <taxon>Pentapetalae</taxon>
        <taxon>Caryophyllales</taxon>
        <taxon>Chenopodiaceae</taxon>
        <taxon>Chenopodioideae</taxon>
        <taxon>Atripliceae</taxon>
        <taxon>Chenopodium</taxon>
    </lineage>
</organism>
<dbReference type="GO" id="GO:0005634">
    <property type="term" value="C:nucleus"/>
    <property type="evidence" value="ECO:0007669"/>
    <property type="project" value="UniProtKB-SubCell"/>
</dbReference>
<feature type="region of interest" description="Disordered" evidence="6">
    <location>
        <begin position="73"/>
        <end position="101"/>
    </location>
</feature>
<feature type="compositionally biased region" description="Low complexity" evidence="6">
    <location>
        <begin position="215"/>
        <end position="228"/>
    </location>
</feature>
<dbReference type="FunFam" id="3.30.730.10:FF:000001">
    <property type="entry name" value="Ethylene-responsive transcription factor 2"/>
    <property type="match status" value="1"/>
</dbReference>
<dbReference type="KEGG" id="cqi:110725185"/>
<dbReference type="PROSITE" id="PS51032">
    <property type="entry name" value="AP2_ERF"/>
    <property type="match status" value="1"/>
</dbReference>
<dbReference type="SMART" id="SM00380">
    <property type="entry name" value="AP2"/>
    <property type="match status" value="1"/>
</dbReference>
<dbReference type="Gene3D" id="3.30.730.10">
    <property type="entry name" value="AP2/ERF domain"/>
    <property type="match status" value="1"/>
</dbReference>
<evidence type="ECO:0000256" key="1">
    <source>
        <dbReference type="ARBA" id="ARBA00004123"/>
    </source>
</evidence>
<evidence type="ECO:0000256" key="5">
    <source>
        <dbReference type="ARBA" id="ARBA00023242"/>
    </source>
</evidence>
<dbReference type="OrthoDB" id="610645at2759"/>
<dbReference type="CDD" id="cd00018">
    <property type="entry name" value="AP2"/>
    <property type="match status" value="1"/>
</dbReference>
<reference evidence="8" key="1">
    <citation type="journal article" date="2017" name="Nature">
        <title>The genome of Chenopodium quinoa.</title>
        <authorList>
            <person name="Jarvis D.E."/>
            <person name="Ho Y.S."/>
            <person name="Lightfoot D.J."/>
            <person name="Schmoeckel S.M."/>
            <person name="Li B."/>
            <person name="Borm T.J.A."/>
            <person name="Ohyanagi H."/>
            <person name="Mineta K."/>
            <person name="Michell C.T."/>
            <person name="Saber N."/>
            <person name="Kharbatia N.M."/>
            <person name="Rupper R.R."/>
            <person name="Sharp A.R."/>
            <person name="Dally N."/>
            <person name="Boughton B.A."/>
            <person name="Woo Y.H."/>
            <person name="Gao G."/>
            <person name="Schijlen E.G.W.M."/>
            <person name="Guo X."/>
            <person name="Momin A.A."/>
            <person name="Negrao S."/>
            <person name="Al-Babili S."/>
            <person name="Gehring C."/>
            <person name="Roessner U."/>
            <person name="Jung C."/>
            <person name="Murphy K."/>
            <person name="Arold S.T."/>
            <person name="Gojobori T."/>
            <person name="van der Linden C.G."/>
            <person name="van Loo E.N."/>
            <person name="Jellen E.N."/>
            <person name="Maughan P.J."/>
            <person name="Tester M."/>
        </authorList>
    </citation>
    <scope>NUCLEOTIDE SEQUENCE [LARGE SCALE GENOMIC DNA]</scope>
    <source>
        <strain evidence="8">cv. PI 614886</strain>
    </source>
</reference>
<evidence type="ECO:0000313" key="9">
    <source>
        <dbReference type="Proteomes" id="UP000596660"/>
    </source>
</evidence>
<sequence length="321" mass="36262">MRSVIYSEHRSVTTKHLHLSTPSPSPKIVKISVRDDDATDSSGDEDDGPTCRTRVVKHVSEIRFQITRPVIPAQPVAQVQPQPRKQRKSGKRVQNENTRKYRGVRRRPWGRYAAEIRDPVKRARLWLGTFDTAEEAAVIYDKAALRLRGPLAQTNFHRPPLPEIGVTSLSDEFEEEDEVCQRLCSPTSVLRCHQGQDDVEERENRKMKEIGGGATASSSTTTTTSSSSCDFVGDRKPEDQVMSLPVNESCEMELDISWFLNGLFSYDDASKTILDDYNNVVPDYTSFDHGDLEDFSGDFDFDGPDFLFSTTTKCEVDDYLL</sequence>
<dbReference type="PRINTS" id="PR00367">
    <property type="entry name" value="ETHRSPELEMNT"/>
</dbReference>
<dbReference type="OMA" id="SCEMELD"/>
<dbReference type="GO" id="GO:0003700">
    <property type="term" value="F:DNA-binding transcription factor activity"/>
    <property type="evidence" value="ECO:0007669"/>
    <property type="project" value="InterPro"/>
</dbReference>
<comment type="subcellular location">
    <subcellularLocation>
        <location evidence="1">Nucleus</location>
    </subcellularLocation>
</comment>
<dbReference type="AlphaFoldDB" id="A0A803M4X8"/>
<feature type="region of interest" description="Disordered" evidence="6">
    <location>
        <begin position="195"/>
        <end position="232"/>
    </location>
</feature>
<accession>A0A803M4X8</accession>
<evidence type="ECO:0000256" key="3">
    <source>
        <dbReference type="ARBA" id="ARBA00023125"/>
    </source>
</evidence>
<dbReference type="Gramene" id="AUR62023501-RA">
    <property type="protein sequence ID" value="AUR62023501-RA:cds"/>
    <property type="gene ID" value="AUR62023501"/>
</dbReference>
<dbReference type="PANTHER" id="PTHR31194">
    <property type="entry name" value="SHN SHINE , DNA BINDING / TRANSCRIPTION FACTOR"/>
    <property type="match status" value="1"/>
</dbReference>